<accession>A0AAE8YCP1</accession>
<dbReference type="InterPro" id="IPR056642">
    <property type="entry name" value="DUF7740"/>
</dbReference>
<keyword evidence="3" id="KW-1185">Reference proteome</keyword>
<evidence type="ECO:0000313" key="3">
    <source>
        <dbReference type="Proteomes" id="UP000828350"/>
    </source>
</evidence>
<feature type="domain" description="DUF7740" evidence="1">
    <location>
        <begin position="7"/>
        <end position="75"/>
    </location>
</feature>
<dbReference type="Proteomes" id="UP000828350">
    <property type="component" value="Segment"/>
</dbReference>
<organism evidence="2 3">
    <name type="scientific">Shigella virus Moo19</name>
    <dbReference type="NCBI Taxonomy" id="2886042"/>
    <lineage>
        <taxon>Viruses</taxon>
        <taxon>Duplodnaviria</taxon>
        <taxon>Heunggongvirae</taxon>
        <taxon>Uroviricota</taxon>
        <taxon>Caudoviricetes</taxon>
        <taxon>Schitoviridae</taxon>
        <taxon>Enquatrovirinae</taxon>
        <taxon>Moovirus</taxon>
        <taxon>Moovirus moo</taxon>
    </lineage>
</organism>
<protein>
    <recommendedName>
        <fullName evidence="1">DUF7740 domain-containing protein</fullName>
    </recommendedName>
</protein>
<sequence length="80" mass="9122">MTVHPMEEYIDALVTCEIAMLMAIKHKENPNVSVALCAARQSLKCTNRMNRDLFREVSKSELPAVMVYSFRTMLDEAISK</sequence>
<proteinExistence type="predicted"/>
<evidence type="ECO:0000313" key="2">
    <source>
        <dbReference type="EMBL" id="UEN68860.1"/>
    </source>
</evidence>
<name>A0AAE8YCP1_9CAUD</name>
<gene>
    <name evidence="2" type="ORF">Moo19_gp64</name>
</gene>
<dbReference type="Pfam" id="PF24886">
    <property type="entry name" value="DUF7740"/>
    <property type="match status" value="1"/>
</dbReference>
<dbReference type="EMBL" id="MZ358387">
    <property type="protein sequence ID" value="UEN68860.1"/>
    <property type="molecule type" value="Genomic_DNA"/>
</dbReference>
<evidence type="ECO:0000259" key="1">
    <source>
        <dbReference type="Pfam" id="PF24886"/>
    </source>
</evidence>
<reference evidence="2" key="1">
    <citation type="submission" date="2021-06" db="EMBL/GenBank/DDBJ databases">
        <authorList>
            <person name="Tinney K.R."/>
            <person name="Subramanian S."/>
            <person name="Parent K.N."/>
        </authorList>
    </citation>
    <scope>NUCLEOTIDE SEQUENCE</scope>
</reference>